<dbReference type="RefSeq" id="WP_008180456.1">
    <property type="nucleotide sequence ID" value="NZ_GL890838.1"/>
</dbReference>
<proteinExistence type="predicted"/>
<sequence>MSQGFAPITSSWPCATTKKLKGSIMEEFIGLDDPRTKRQPQHLLIDILTITILAVISGSDSMVAIETYGKRKQKWLETFLELPYGIPSHETFSRVLAQIDPQQMRECFLSWVSHLSRKLAINLISIDGKTSRGSYDRNQGITALHTITAWASEHHLVLAQQAVEQKSNEITAIPELLQLLDLTGAIITIDAMGAQKKIAAQIVSQGGDYVLMLKGNQDNLYKDVKAFFKQAQAFDWQGIDYSYTETTEAGHHPIEHRQVWAVGLGSVHQPMSSGFGVPNSGKVSRQ</sequence>
<dbReference type="NCBIfam" id="NF033564">
    <property type="entry name" value="transpos_ISAs1"/>
    <property type="match status" value="1"/>
</dbReference>
<dbReference type="eggNOG" id="COG5433">
    <property type="taxonomic scope" value="Bacteria"/>
</dbReference>
<protein>
    <submittedName>
        <fullName evidence="3">Transposase</fullName>
    </submittedName>
</protein>
<dbReference type="GO" id="GO:0006313">
    <property type="term" value="P:DNA transposition"/>
    <property type="evidence" value="ECO:0007669"/>
    <property type="project" value="InterPro"/>
</dbReference>
<dbReference type="GO" id="GO:0003677">
    <property type="term" value="F:DNA binding"/>
    <property type="evidence" value="ECO:0007669"/>
    <property type="project" value="InterPro"/>
</dbReference>
<evidence type="ECO:0000313" key="3">
    <source>
        <dbReference type="EMBL" id="EGJ34364.1"/>
    </source>
</evidence>
<evidence type="ECO:0000259" key="2">
    <source>
        <dbReference type="Pfam" id="PF13808"/>
    </source>
</evidence>
<dbReference type="AlphaFoldDB" id="F4XM15"/>
<dbReference type="InterPro" id="IPR032806">
    <property type="entry name" value="YbfD_N"/>
</dbReference>
<evidence type="ECO:0000259" key="1">
    <source>
        <dbReference type="Pfam" id="PF01609"/>
    </source>
</evidence>
<dbReference type="InterPro" id="IPR002559">
    <property type="entry name" value="Transposase_11"/>
</dbReference>
<dbReference type="PANTHER" id="PTHR30298:SF0">
    <property type="entry name" value="PROTEIN YBFL-RELATED"/>
    <property type="match status" value="1"/>
</dbReference>
<feature type="domain" description="Transposase IS4-like" evidence="1">
    <location>
        <begin position="123"/>
        <end position="230"/>
    </location>
</feature>
<keyword evidence="4" id="KW-1185">Reference proteome</keyword>
<dbReference type="InterPro" id="IPR051698">
    <property type="entry name" value="Transposase_11-like"/>
</dbReference>
<gene>
    <name evidence="3" type="ORF">LYNGBM3L_18060</name>
</gene>
<dbReference type="Pfam" id="PF01609">
    <property type="entry name" value="DDE_Tnp_1"/>
    <property type="match status" value="1"/>
</dbReference>
<dbReference type="InterPro" id="IPR047647">
    <property type="entry name" value="ISAs1_transpos"/>
</dbReference>
<name>F4XM15_9CYAN</name>
<accession>F4XM15</accession>
<dbReference type="HOGENOM" id="CLU_046404_0_0_3"/>
<dbReference type="Pfam" id="PF13808">
    <property type="entry name" value="DDE_Tnp_1_assoc"/>
    <property type="match status" value="1"/>
</dbReference>
<dbReference type="EMBL" id="GL890838">
    <property type="protein sequence ID" value="EGJ34364.1"/>
    <property type="molecule type" value="Genomic_DNA"/>
</dbReference>
<reference evidence="4" key="1">
    <citation type="journal article" date="2011" name="Proc. Natl. Acad. Sci. U.S.A.">
        <title>Genomic insights into the physiology and ecology of the marine filamentous cyanobacterium Lyngbya majuscula.</title>
        <authorList>
            <person name="Jones A.C."/>
            <person name="Monroe E.A."/>
            <person name="Podell S."/>
            <person name="Hess W.R."/>
            <person name="Klages S."/>
            <person name="Esquenazi E."/>
            <person name="Niessen S."/>
            <person name="Hoover H."/>
            <person name="Rothmann M."/>
            <person name="Lasken R.S."/>
            <person name="Yates J.R.III."/>
            <person name="Reinhardt R."/>
            <person name="Kube M."/>
            <person name="Burkart M.D."/>
            <person name="Allen E.E."/>
            <person name="Dorrestein P.C."/>
            <person name="Gerwick W.H."/>
            <person name="Gerwick L."/>
        </authorList>
    </citation>
    <scope>NUCLEOTIDE SEQUENCE [LARGE SCALE GENOMIC DNA]</scope>
    <source>
        <strain evidence="4">3L</strain>
    </source>
</reference>
<dbReference type="PANTHER" id="PTHR30298">
    <property type="entry name" value="H REPEAT-ASSOCIATED PREDICTED TRANSPOSASE"/>
    <property type="match status" value="1"/>
</dbReference>
<organism evidence="3 4">
    <name type="scientific">Moorena producens 3L</name>
    <dbReference type="NCBI Taxonomy" id="489825"/>
    <lineage>
        <taxon>Bacteria</taxon>
        <taxon>Bacillati</taxon>
        <taxon>Cyanobacteriota</taxon>
        <taxon>Cyanophyceae</taxon>
        <taxon>Coleofasciculales</taxon>
        <taxon>Coleofasciculaceae</taxon>
        <taxon>Moorena</taxon>
    </lineage>
</organism>
<dbReference type="Proteomes" id="UP000003959">
    <property type="component" value="Unassembled WGS sequence"/>
</dbReference>
<evidence type="ECO:0000313" key="4">
    <source>
        <dbReference type="Proteomes" id="UP000003959"/>
    </source>
</evidence>
<dbReference type="GO" id="GO:0004803">
    <property type="term" value="F:transposase activity"/>
    <property type="evidence" value="ECO:0007669"/>
    <property type="project" value="InterPro"/>
</dbReference>
<feature type="domain" description="H repeat-associated protein N-terminal" evidence="2">
    <location>
        <begin position="26"/>
        <end position="112"/>
    </location>
</feature>